<dbReference type="Proteomes" id="UP001595548">
    <property type="component" value="Unassembled WGS sequence"/>
</dbReference>
<protein>
    <submittedName>
        <fullName evidence="1">M90 family metallopeptidase</fullName>
    </submittedName>
</protein>
<dbReference type="InterPro" id="IPR010384">
    <property type="entry name" value="MtfA_fam"/>
</dbReference>
<proteinExistence type="predicted"/>
<keyword evidence="2" id="KW-1185">Reference proteome</keyword>
<dbReference type="PANTHER" id="PTHR30164:SF2">
    <property type="entry name" value="PROTEIN MTFA"/>
    <property type="match status" value="1"/>
</dbReference>
<accession>A0ABV7HQB1</accession>
<gene>
    <name evidence="1" type="ORF">ACFOEB_12765</name>
</gene>
<comment type="caution">
    <text evidence="1">The sequence shown here is derived from an EMBL/GenBank/DDBJ whole genome shotgun (WGS) entry which is preliminary data.</text>
</comment>
<dbReference type="InterPro" id="IPR024079">
    <property type="entry name" value="MetalloPept_cat_dom_sf"/>
</dbReference>
<dbReference type="Pfam" id="PF06167">
    <property type="entry name" value="Peptidase_M90"/>
    <property type="match status" value="1"/>
</dbReference>
<name>A0ABV7HQB1_9GAMM</name>
<evidence type="ECO:0000313" key="1">
    <source>
        <dbReference type="EMBL" id="MFC3156074.1"/>
    </source>
</evidence>
<dbReference type="CDD" id="cd20169">
    <property type="entry name" value="Peptidase_M90_mtfA"/>
    <property type="match status" value="1"/>
</dbReference>
<sequence length="255" mass="28823">MFDWYRQWREKRIIRDNPIDERDWQQVLKQLPVLQGLTDDELTRLRRLAILFIHEKDFVGIQGQVLTGNMALLIALQACLPILNLGIEWYHGWQSILVYPAAFKAQRTQLDASGVAHEVEHHLAGEAWNQAGVVLAWDETAKAGVIDGHNLVIHEFVHKLDMLNGAADGFPPLRAGMSVDDWTASFGQAFEDLSAKVARGEYTDIDRYGATNPAEFVAVTSEVFFELPKLLADAYPSVYRNYVAFYGQNPADRLP</sequence>
<dbReference type="Gene3D" id="1.10.472.150">
    <property type="entry name" value="Glucose-regulated metallo-peptidase M90, N-terminal domain"/>
    <property type="match status" value="1"/>
</dbReference>
<dbReference type="PANTHER" id="PTHR30164">
    <property type="entry name" value="MTFA PEPTIDASE"/>
    <property type="match status" value="1"/>
</dbReference>
<dbReference type="InterPro" id="IPR042252">
    <property type="entry name" value="MtfA_N"/>
</dbReference>
<dbReference type="EMBL" id="JBHRTL010000026">
    <property type="protein sequence ID" value="MFC3156074.1"/>
    <property type="molecule type" value="Genomic_DNA"/>
</dbReference>
<evidence type="ECO:0000313" key="2">
    <source>
        <dbReference type="Proteomes" id="UP001595548"/>
    </source>
</evidence>
<dbReference type="SUPFAM" id="SSF55486">
    <property type="entry name" value="Metalloproteases ('zincins'), catalytic domain"/>
    <property type="match status" value="1"/>
</dbReference>
<reference evidence="2" key="1">
    <citation type="journal article" date="2019" name="Int. J. Syst. Evol. Microbiol.">
        <title>The Global Catalogue of Microorganisms (GCM) 10K type strain sequencing project: providing services to taxonomists for standard genome sequencing and annotation.</title>
        <authorList>
            <consortium name="The Broad Institute Genomics Platform"/>
            <consortium name="The Broad Institute Genome Sequencing Center for Infectious Disease"/>
            <person name="Wu L."/>
            <person name="Ma J."/>
        </authorList>
    </citation>
    <scope>NUCLEOTIDE SEQUENCE [LARGE SCALE GENOMIC DNA]</scope>
    <source>
        <strain evidence="2">KCTC 52141</strain>
    </source>
</reference>
<dbReference type="RefSeq" id="WP_339618094.1">
    <property type="nucleotide sequence ID" value="NZ_AP031500.1"/>
</dbReference>
<dbReference type="Gene3D" id="3.40.390.10">
    <property type="entry name" value="Collagenase (Catalytic Domain)"/>
    <property type="match status" value="1"/>
</dbReference>
<organism evidence="1 2">
    <name type="scientific">Gilvimarinus japonicus</name>
    <dbReference type="NCBI Taxonomy" id="1796469"/>
    <lineage>
        <taxon>Bacteria</taxon>
        <taxon>Pseudomonadati</taxon>
        <taxon>Pseudomonadota</taxon>
        <taxon>Gammaproteobacteria</taxon>
        <taxon>Cellvibrionales</taxon>
        <taxon>Cellvibrionaceae</taxon>
        <taxon>Gilvimarinus</taxon>
    </lineage>
</organism>